<dbReference type="EMBL" id="JBHUGD010000001">
    <property type="protein sequence ID" value="MFD1945819.1"/>
    <property type="molecule type" value="Genomic_DNA"/>
</dbReference>
<organism evidence="3 4">
    <name type="scientific">Nocardioides aestuarii</name>
    <dbReference type="NCBI Taxonomy" id="252231"/>
    <lineage>
        <taxon>Bacteria</taxon>
        <taxon>Bacillati</taxon>
        <taxon>Actinomycetota</taxon>
        <taxon>Actinomycetes</taxon>
        <taxon>Propionibacteriales</taxon>
        <taxon>Nocardioidaceae</taxon>
        <taxon>Nocardioides</taxon>
    </lineage>
</organism>
<dbReference type="RefSeq" id="WP_343915274.1">
    <property type="nucleotide sequence ID" value="NZ_BAAAJT010000002.1"/>
</dbReference>
<gene>
    <name evidence="3" type="ORF">ACFSDE_03370</name>
</gene>
<evidence type="ECO:0000313" key="3">
    <source>
        <dbReference type="EMBL" id="MFD1945819.1"/>
    </source>
</evidence>
<comment type="caution">
    <text evidence="3">The sequence shown here is derived from an EMBL/GenBank/DDBJ whole genome shotgun (WGS) entry which is preliminary data.</text>
</comment>
<dbReference type="Pfam" id="PF24837">
    <property type="entry name" value="AMIN-like"/>
    <property type="match status" value="1"/>
</dbReference>
<keyword evidence="4" id="KW-1185">Reference proteome</keyword>
<proteinExistence type="predicted"/>
<dbReference type="Proteomes" id="UP001597351">
    <property type="component" value="Unassembled WGS sequence"/>
</dbReference>
<name>A0ABW4TJG0_9ACTN</name>
<accession>A0ABW4TJG0</accession>
<dbReference type="InterPro" id="IPR056303">
    <property type="entry name" value="AMIN-like"/>
</dbReference>
<sequence length="178" mass="18814">MTPLAVIGGALVGVLAATGSTPRVPQPPTPTPEADTSEQSGPWDLLLTDVRVGHHEGFDRVVLEFDGDGVPGWYVEYVDRAVSDGSGYRIRLPGESILQVGVSGTFWPGPGDPTYYDGPDRLPADPAGALTEVYVGGTFEGYTQVFVGLDGDPAPFEVFTLDDPARLVVDVRGERPAS</sequence>
<feature type="region of interest" description="Disordered" evidence="1">
    <location>
        <begin position="18"/>
        <end position="41"/>
    </location>
</feature>
<evidence type="ECO:0000259" key="2">
    <source>
        <dbReference type="Pfam" id="PF24837"/>
    </source>
</evidence>
<feature type="domain" description="AMIN-like" evidence="2">
    <location>
        <begin position="46"/>
        <end position="172"/>
    </location>
</feature>
<evidence type="ECO:0000313" key="4">
    <source>
        <dbReference type="Proteomes" id="UP001597351"/>
    </source>
</evidence>
<reference evidence="4" key="1">
    <citation type="journal article" date="2019" name="Int. J. Syst. Evol. Microbiol.">
        <title>The Global Catalogue of Microorganisms (GCM) 10K type strain sequencing project: providing services to taxonomists for standard genome sequencing and annotation.</title>
        <authorList>
            <consortium name="The Broad Institute Genomics Platform"/>
            <consortium name="The Broad Institute Genome Sequencing Center for Infectious Disease"/>
            <person name="Wu L."/>
            <person name="Ma J."/>
        </authorList>
    </citation>
    <scope>NUCLEOTIDE SEQUENCE [LARGE SCALE GENOMIC DNA]</scope>
    <source>
        <strain evidence="4">CGMCC 1.12477</strain>
    </source>
</reference>
<evidence type="ECO:0000256" key="1">
    <source>
        <dbReference type="SAM" id="MobiDB-lite"/>
    </source>
</evidence>
<protein>
    <recommendedName>
        <fullName evidence="2">AMIN-like domain-containing protein</fullName>
    </recommendedName>
</protein>